<gene>
    <name evidence="1" type="ORF">Syun_011892</name>
</gene>
<accession>A0AAP0PFW6</accession>
<sequence>MRLGLEMKADIEQSLQPKNNERSLKFNFTNCHFPSTQSSLKTQQKISLFSYAIF</sequence>
<dbReference type="EMBL" id="JBBNAF010000005">
    <property type="protein sequence ID" value="KAK9142492.1"/>
    <property type="molecule type" value="Genomic_DNA"/>
</dbReference>
<proteinExistence type="predicted"/>
<evidence type="ECO:0000313" key="2">
    <source>
        <dbReference type="Proteomes" id="UP001420932"/>
    </source>
</evidence>
<dbReference type="AlphaFoldDB" id="A0AAP0PFW6"/>
<evidence type="ECO:0000313" key="1">
    <source>
        <dbReference type="EMBL" id="KAK9142492.1"/>
    </source>
</evidence>
<comment type="caution">
    <text evidence="1">The sequence shown here is derived from an EMBL/GenBank/DDBJ whole genome shotgun (WGS) entry which is preliminary data.</text>
</comment>
<name>A0AAP0PFW6_9MAGN</name>
<organism evidence="1 2">
    <name type="scientific">Stephania yunnanensis</name>
    <dbReference type="NCBI Taxonomy" id="152371"/>
    <lineage>
        <taxon>Eukaryota</taxon>
        <taxon>Viridiplantae</taxon>
        <taxon>Streptophyta</taxon>
        <taxon>Embryophyta</taxon>
        <taxon>Tracheophyta</taxon>
        <taxon>Spermatophyta</taxon>
        <taxon>Magnoliopsida</taxon>
        <taxon>Ranunculales</taxon>
        <taxon>Menispermaceae</taxon>
        <taxon>Menispermoideae</taxon>
        <taxon>Cissampelideae</taxon>
        <taxon>Stephania</taxon>
    </lineage>
</organism>
<dbReference type="Proteomes" id="UP001420932">
    <property type="component" value="Unassembled WGS sequence"/>
</dbReference>
<keyword evidence="2" id="KW-1185">Reference proteome</keyword>
<reference evidence="1 2" key="1">
    <citation type="submission" date="2024-01" db="EMBL/GenBank/DDBJ databases">
        <title>Genome assemblies of Stephania.</title>
        <authorList>
            <person name="Yang L."/>
        </authorList>
    </citation>
    <scope>NUCLEOTIDE SEQUENCE [LARGE SCALE GENOMIC DNA]</scope>
    <source>
        <strain evidence="1">YNDBR</strain>
        <tissue evidence="1">Leaf</tissue>
    </source>
</reference>
<protein>
    <submittedName>
        <fullName evidence="1">Uncharacterized protein</fullName>
    </submittedName>
</protein>